<dbReference type="Gene3D" id="2.60.120.340">
    <property type="entry name" value="Nucleoplasmin core domain"/>
    <property type="match status" value="1"/>
</dbReference>
<evidence type="ECO:0000313" key="3">
    <source>
        <dbReference type="EMBL" id="KAJ7634024.1"/>
    </source>
</evidence>
<accession>A0AAD7BZN9</accession>
<dbReference type="InterPro" id="IPR018306">
    <property type="entry name" value="Phage_T5_Orf172_DNA-bd"/>
</dbReference>
<dbReference type="Proteomes" id="UP001221757">
    <property type="component" value="Unassembled WGS sequence"/>
</dbReference>
<dbReference type="Pfam" id="PF17800">
    <property type="entry name" value="NPL"/>
    <property type="match status" value="1"/>
</dbReference>
<name>A0AAD7BZN9_MYCRO</name>
<keyword evidence="4" id="KW-1185">Reference proteome</keyword>
<dbReference type="AlphaFoldDB" id="A0AAD7BZN9"/>
<feature type="domain" description="Bacteriophage T5 Orf172 DNA-binding" evidence="1">
    <location>
        <begin position="593"/>
        <end position="644"/>
    </location>
</feature>
<reference evidence="3" key="1">
    <citation type="submission" date="2023-03" db="EMBL/GenBank/DDBJ databases">
        <title>Massive genome expansion in bonnet fungi (Mycena s.s.) driven by repeated elements and novel gene families across ecological guilds.</title>
        <authorList>
            <consortium name="Lawrence Berkeley National Laboratory"/>
            <person name="Harder C.B."/>
            <person name="Miyauchi S."/>
            <person name="Viragh M."/>
            <person name="Kuo A."/>
            <person name="Thoen E."/>
            <person name="Andreopoulos B."/>
            <person name="Lu D."/>
            <person name="Skrede I."/>
            <person name="Drula E."/>
            <person name="Henrissat B."/>
            <person name="Morin E."/>
            <person name="Kohler A."/>
            <person name="Barry K."/>
            <person name="LaButti K."/>
            <person name="Morin E."/>
            <person name="Salamov A."/>
            <person name="Lipzen A."/>
            <person name="Mereny Z."/>
            <person name="Hegedus B."/>
            <person name="Baldrian P."/>
            <person name="Stursova M."/>
            <person name="Weitz H."/>
            <person name="Taylor A."/>
            <person name="Grigoriev I.V."/>
            <person name="Nagy L.G."/>
            <person name="Martin F."/>
            <person name="Kauserud H."/>
        </authorList>
    </citation>
    <scope>NUCLEOTIDE SEQUENCE</scope>
    <source>
        <strain evidence="3">CBHHK067</strain>
    </source>
</reference>
<dbReference type="InterPro" id="IPR041232">
    <property type="entry name" value="NPL"/>
</dbReference>
<evidence type="ECO:0000313" key="4">
    <source>
        <dbReference type="Proteomes" id="UP001221757"/>
    </source>
</evidence>
<dbReference type="EMBL" id="JARKIE010000477">
    <property type="protein sequence ID" value="KAJ7634024.1"/>
    <property type="molecule type" value="Genomic_DNA"/>
</dbReference>
<proteinExistence type="predicted"/>
<evidence type="ECO:0000259" key="1">
    <source>
        <dbReference type="Pfam" id="PF10544"/>
    </source>
</evidence>
<comment type="caution">
    <text evidence="3">The sequence shown here is derived from an EMBL/GenBank/DDBJ whole genome shotgun (WGS) entry which is preliminary data.</text>
</comment>
<feature type="domain" description="Nucleoplasmin-like" evidence="2">
    <location>
        <begin position="10"/>
        <end position="100"/>
    </location>
</feature>
<protein>
    <submittedName>
        <fullName evidence="3">Uncharacterized protein</fullName>
    </submittedName>
</protein>
<sequence length="712" mass="78376">MSLERKIGQWSCKVSPNKPIVFQVSGHDIVVTNVSLGGELCGNARSSLVIYHGNADELTQEATVACLTPGKAIHLALNQGQRIALAVRGDNEIHLFGDYVAFITPVIMTYVVLIQSATIDGRISLAPMASGPNSSSATAKLPTRLKPGYVIGRAGPDSADPSYIACQRIFLPSANFKGIPYHNGPSKQHFYFVSNAGPFKVYTDSNGVRKFGRKLHVKPPFPAGIEVISCKTAAEVSTTLHAESDAYPQTQREFACSPRGDIVWEVGALSTGALEEEADELEQRLGCRRRRCGWRRRRRRALVPFPNGEAYCDAKAAEQVVNDRDLGGFVKILTSLRRLKTDPASPLWFVMPNGDLYMDAGRAEAVARQRGYKKVTITRGLKAAGELHTPSTSASSSCLLVAPPASSSSRPRHPLPPPPRLVSAALLFLALALLLVSSRPAQFSFSFAASRAVLNPVLDGPPPLNLHHHPIGVLLRLLFDAPLLTSNHHYPIGVLLWLLFDAPLLTSNHHHPARVLLWLRFLTRFALITRKSMSAAIDAAMDAAVAAILASNQAGWQRGGLYAFEIPPTQPQPLPMNRRARRAAARNAQRTRQPEIKIGRSNRPPRRKREWMRQCRPQQQEWWFYWDVPDARQFEHLIHLHFKLHGAWIWPEDCEFCGRMSEAPTKPLPPCTPATPAGTKIWKAASDFPPPGVNAGHDALTRATHAETLVTP</sequence>
<organism evidence="3 4">
    <name type="scientific">Mycena rosella</name>
    <name type="common">Pink bonnet</name>
    <name type="synonym">Agaricus rosellus</name>
    <dbReference type="NCBI Taxonomy" id="1033263"/>
    <lineage>
        <taxon>Eukaryota</taxon>
        <taxon>Fungi</taxon>
        <taxon>Dikarya</taxon>
        <taxon>Basidiomycota</taxon>
        <taxon>Agaricomycotina</taxon>
        <taxon>Agaricomycetes</taxon>
        <taxon>Agaricomycetidae</taxon>
        <taxon>Agaricales</taxon>
        <taxon>Marasmiineae</taxon>
        <taxon>Mycenaceae</taxon>
        <taxon>Mycena</taxon>
    </lineage>
</organism>
<evidence type="ECO:0000259" key="2">
    <source>
        <dbReference type="Pfam" id="PF17800"/>
    </source>
</evidence>
<gene>
    <name evidence="3" type="ORF">B0H17DRAFT_1217359</name>
</gene>
<dbReference type="Pfam" id="PF10544">
    <property type="entry name" value="T5orf172"/>
    <property type="match status" value="1"/>
</dbReference>